<dbReference type="GO" id="GO:0019899">
    <property type="term" value="F:enzyme binding"/>
    <property type="evidence" value="ECO:0007669"/>
    <property type="project" value="UniProtKB-ARBA"/>
</dbReference>
<evidence type="ECO:0000259" key="11">
    <source>
        <dbReference type="PROSITE" id="PS50158"/>
    </source>
</evidence>
<protein>
    <recommendedName>
        <fullName evidence="1">RNA-directed DNA polymerase</fullName>
        <ecNumber evidence="1">2.7.7.49</ecNumber>
    </recommendedName>
</protein>
<evidence type="ECO:0000256" key="4">
    <source>
        <dbReference type="ARBA" id="ARBA00022695"/>
    </source>
</evidence>
<evidence type="ECO:0000256" key="1">
    <source>
        <dbReference type="ARBA" id="ARBA00012493"/>
    </source>
</evidence>
<keyword evidence="8" id="KW-0238">DNA-binding</keyword>
<name>A0A0N5B7T0_STREA</name>
<accession>A0A0N5B7T0</accession>
<dbReference type="Gene3D" id="3.10.10.10">
    <property type="entry name" value="HIV Type 1 Reverse Transcriptase, subunit A, domain 1"/>
    <property type="match status" value="1"/>
</dbReference>
<dbReference type="CDD" id="cd01647">
    <property type="entry name" value="RT_LTR"/>
    <property type="match status" value="1"/>
</dbReference>
<dbReference type="WBParaSite" id="SPAL_0000210500.1">
    <property type="protein sequence ID" value="SPAL_0000210500.1"/>
    <property type="gene ID" value="SPAL_0000210500"/>
</dbReference>
<dbReference type="PROSITE" id="PS50158">
    <property type="entry name" value="ZF_CCHC"/>
    <property type="match status" value="1"/>
</dbReference>
<proteinExistence type="predicted"/>
<dbReference type="Gene3D" id="3.30.70.270">
    <property type="match status" value="2"/>
</dbReference>
<dbReference type="SUPFAM" id="SSF56672">
    <property type="entry name" value="DNA/RNA polymerases"/>
    <property type="match status" value="1"/>
</dbReference>
<dbReference type="Pfam" id="PF00078">
    <property type="entry name" value="RVT_1"/>
    <property type="match status" value="1"/>
</dbReference>
<dbReference type="FunFam" id="3.30.70.270:FF:000020">
    <property type="entry name" value="Transposon Tf2-6 polyprotein-like Protein"/>
    <property type="match status" value="1"/>
</dbReference>
<sequence length="666" mass="77153">MNDKKPAGKRLMSKSEGKVMDKSKVQCYECQEMGHYRNECPKVKKEVQKTTSQRRVRRLQTESFKNEAKVPGTHVLDTQKIWWKTNDDNDDGKVTGKEYKVEETVKSKDDEPEMFEEDIIKRKTTDKNNYEFIIPICFKDKERTKALIDTGATQSLMKLSQAKKVGFNEAKAKPGFCTLANGSQWKNEGSIRTLMRLPSNIEMNAEFTVVKDEELDGEPYDVIIGSDVLRAGQFILDYHNGVIQCAGRMIEVIENGTMPNLKKKIRMTEVQRVVNDSNWEERLENLLNKYDEIFSKESTDIGKCIIKAPKIILENYEQPKIPRIPIPQHQKLICQNQIREWIQADVIEKCYKPQWIMNLLLTPKQDGSYRCCLDCRPLNKAIRNFDFRMPVIRDKVELLSNAKYYSVIDLIQYFNQIELQDDDKQLFGFRDSEGIPYVFKRLPFGVKTGSAIAQAVINQVLEECSKFCFSYIDDIIVMSKNSLEEHYGHIEKVLQALKRANLKVNKRKSVFGATQVNFLGFTFSQDGMVPNNYALDTLDRMPPPQSLKSLRRYLGKINFYRNHLPNLSKIELPMLDLLKKGKEFNWTIECQKAYDDVRLLLKNACRLSLPDFSLPFQLFTDASGDCFGSALMQKRKNKDGKETMVPLGFYSRRNPLRVTFQRQCCV</sequence>
<dbReference type="GO" id="GO:0003677">
    <property type="term" value="F:DNA binding"/>
    <property type="evidence" value="ECO:0007669"/>
    <property type="project" value="UniProtKB-KW"/>
</dbReference>
<keyword evidence="10" id="KW-0862">Zinc</keyword>
<dbReference type="GO" id="GO:0003964">
    <property type="term" value="F:RNA-directed DNA polymerase activity"/>
    <property type="evidence" value="ECO:0007669"/>
    <property type="project" value="UniProtKB-EC"/>
</dbReference>
<keyword evidence="10" id="KW-0479">Metal-binding</keyword>
<evidence type="ECO:0000256" key="6">
    <source>
        <dbReference type="ARBA" id="ARBA00022750"/>
    </source>
</evidence>
<dbReference type="Gene3D" id="4.10.60.10">
    <property type="entry name" value="Zinc finger, CCHC-type"/>
    <property type="match status" value="1"/>
</dbReference>
<dbReference type="InterPro" id="IPR021109">
    <property type="entry name" value="Peptidase_aspartic_dom_sf"/>
</dbReference>
<keyword evidence="9" id="KW-0511">Multifunctional enzyme</keyword>
<dbReference type="InterPro" id="IPR036875">
    <property type="entry name" value="Znf_CCHC_sf"/>
</dbReference>
<evidence type="ECO:0000313" key="14">
    <source>
        <dbReference type="WBParaSite" id="SPAL_0000210500.1"/>
    </source>
</evidence>
<keyword evidence="6" id="KW-0064">Aspartyl protease</keyword>
<feature type="domain" description="Reverse transcriptase" evidence="12">
    <location>
        <begin position="343"/>
        <end position="523"/>
    </location>
</feature>
<dbReference type="InterPro" id="IPR041577">
    <property type="entry name" value="RT_RNaseH_2"/>
</dbReference>
<reference evidence="14" key="1">
    <citation type="submission" date="2017-02" db="UniProtKB">
        <authorList>
            <consortium name="WormBaseParasite"/>
        </authorList>
    </citation>
    <scope>IDENTIFICATION</scope>
</reference>
<dbReference type="CDD" id="cd00303">
    <property type="entry name" value="retropepsin_like"/>
    <property type="match status" value="1"/>
</dbReference>
<dbReference type="PANTHER" id="PTHR37984">
    <property type="entry name" value="PROTEIN CBG26694"/>
    <property type="match status" value="1"/>
</dbReference>
<dbReference type="Gene3D" id="2.40.70.10">
    <property type="entry name" value="Acid Proteases"/>
    <property type="match status" value="1"/>
</dbReference>
<dbReference type="STRING" id="174720.A0A0N5B7T0"/>
<evidence type="ECO:0000256" key="10">
    <source>
        <dbReference type="PROSITE-ProRule" id="PRU00047"/>
    </source>
</evidence>
<dbReference type="Proteomes" id="UP000046392">
    <property type="component" value="Unplaced"/>
</dbReference>
<evidence type="ECO:0000259" key="12">
    <source>
        <dbReference type="PROSITE" id="PS50878"/>
    </source>
</evidence>
<dbReference type="EC" id="2.7.7.49" evidence="1"/>
<dbReference type="InterPro" id="IPR001878">
    <property type="entry name" value="Znf_CCHC"/>
</dbReference>
<keyword evidence="5" id="KW-0540">Nuclease</keyword>
<dbReference type="PROSITE" id="PS50878">
    <property type="entry name" value="RT_POL"/>
    <property type="match status" value="1"/>
</dbReference>
<dbReference type="AlphaFoldDB" id="A0A0N5B7T0"/>
<evidence type="ECO:0000256" key="5">
    <source>
        <dbReference type="ARBA" id="ARBA00022722"/>
    </source>
</evidence>
<dbReference type="PANTHER" id="PTHR37984:SF5">
    <property type="entry name" value="PROTEIN NYNRIN-LIKE"/>
    <property type="match status" value="1"/>
</dbReference>
<dbReference type="InterPro" id="IPR043502">
    <property type="entry name" value="DNA/RNA_pol_sf"/>
</dbReference>
<dbReference type="Pfam" id="PF17919">
    <property type="entry name" value="RT_RNaseH_2"/>
    <property type="match status" value="1"/>
</dbReference>
<dbReference type="SUPFAM" id="SSF50630">
    <property type="entry name" value="Acid proteases"/>
    <property type="match status" value="1"/>
</dbReference>
<keyword evidence="3" id="KW-0808">Transferase</keyword>
<dbReference type="Pfam" id="PF13975">
    <property type="entry name" value="gag-asp_proteas"/>
    <property type="match status" value="1"/>
</dbReference>
<evidence type="ECO:0000313" key="13">
    <source>
        <dbReference type="Proteomes" id="UP000046392"/>
    </source>
</evidence>
<keyword evidence="7" id="KW-0378">Hydrolase</keyword>
<keyword evidence="13" id="KW-1185">Reference proteome</keyword>
<dbReference type="InterPro" id="IPR050951">
    <property type="entry name" value="Retrovirus_Pol_polyprotein"/>
</dbReference>
<evidence type="ECO:0000256" key="2">
    <source>
        <dbReference type="ARBA" id="ARBA00022670"/>
    </source>
</evidence>
<dbReference type="GO" id="GO:0004519">
    <property type="term" value="F:endonuclease activity"/>
    <property type="evidence" value="ECO:0007669"/>
    <property type="project" value="UniProtKB-KW"/>
</dbReference>
<evidence type="ECO:0000256" key="3">
    <source>
        <dbReference type="ARBA" id="ARBA00022679"/>
    </source>
</evidence>
<keyword evidence="7" id="KW-0255">Endonuclease</keyword>
<keyword evidence="10" id="KW-0863">Zinc-finger</keyword>
<organism evidence="13 14">
    <name type="scientific">Strongyloides papillosus</name>
    <name type="common">Intestinal threadworm</name>
    <dbReference type="NCBI Taxonomy" id="174720"/>
    <lineage>
        <taxon>Eukaryota</taxon>
        <taxon>Metazoa</taxon>
        <taxon>Ecdysozoa</taxon>
        <taxon>Nematoda</taxon>
        <taxon>Chromadorea</taxon>
        <taxon>Rhabditida</taxon>
        <taxon>Tylenchina</taxon>
        <taxon>Panagrolaimomorpha</taxon>
        <taxon>Strongyloidoidea</taxon>
        <taxon>Strongyloididae</taxon>
        <taxon>Strongyloides</taxon>
    </lineage>
</organism>
<dbReference type="InterPro" id="IPR000477">
    <property type="entry name" value="RT_dom"/>
</dbReference>
<dbReference type="GO" id="GO:0008270">
    <property type="term" value="F:zinc ion binding"/>
    <property type="evidence" value="ECO:0007669"/>
    <property type="project" value="UniProtKB-KW"/>
</dbReference>
<dbReference type="SMART" id="SM00343">
    <property type="entry name" value="ZnF_C2HC"/>
    <property type="match status" value="1"/>
</dbReference>
<dbReference type="GO" id="GO:0004190">
    <property type="term" value="F:aspartic-type endopeptidase activity"/>
    <property type="evidence" value="ECO:0007669"/>
    <property type="project" value="UniProtKB-KW"/>
</dbReference>
<dbReference type="Pfam" id="PF00098">
    <property type="entry name" value="zf-CCHC"/>
    <property type="match status" value="1"/>
</dbReference>
<evidence type="ECO:0000256" key="8">
    <source>
        <dbReference type="ARBA" id="ARBA00023125"/>
    </source>
</evidence>
<dbReference type="SUPFAM" id="SSF57756">
    <property type="entry name" value="Retrovirus zinc finger-like domains"/>
    <property type="match status" value="1"/>
</dbReference>
<evidence type="ECO:0000256" key="7">
    <source>
        <dbReference type="ARBA" id="ARBA00022759"/>
    </source>
</evidence>
<feature type="domain" description="CCHC-type" evidence="11">
    <location>
        <begin position="27"/>
        <end position="42"/>
    </location>
</feature>
<keyword evidence="4" id="KW-0548">Nucleotidyltransferase</keyword>
<evidence type="ECO:0000256" key="9">
    <source>
        <dbReference type="ARBA" id="ARBA00023268"/>
    </source>
</evidence>
<dbReference type="GO" id="GO:0006508">
    <property type="term" value="P:proteolysis"/>
    <property type="evidence" value="ECO:0007669"/>
    <property type="project" value="UniProtKB-KW"/>
</dbReference>
<keyword evidence="2" id="KW-0645">Protease</keyword>
<dbReference type="InterPro" id="IPR043128">
    <property type="entry name" value="Rev_trsase/Diguanyl_cyclase"/>
</dbReference>